<gene>
    <name evidence="2" type="ORF">QVO10_07355</name>
</gene>
<comment type="caution">
    <text evidence="2">The sequence shown here is derived from an EMBL/GenBank/DDBJ whole genome shotgun (WGS) entry which is preliminary data.</text>
</comment>
<keyword evidence="3" id="KW-1185">Reference proteome</keyword>
<evidence type="ECO:0000313" key="3">
    <source>
        <dbReference type="Proteomes" id="UP001167871"/>
    </source>
</evidence>
<feature type="coiled-coil region" evidence="1">
    <location>
        <begin position="157"/>
        <end position="184"/>
    </location>
</feature>
<accession>A0ABT7X537</accession>
<keyword evidence="1" id="KW-0175">Coiled coil</keyword>
<dbReference type="EMBL" id="JAUEII010000013">
    <property type="protein sequence ID" value="MDN0049201.1"/>
    <property type="molecule type" value="Genomic_DNA"/>
</dbReference>
<dbReference type="RefSeq" id="WP_301639534.1">
    <property type="nucleotide sequence ID" value="NZ_JAUEII010000013.1"/>
</dbReference>
<evidence type="ECO:0000256" key="1">
    <source>
        <dbReference type="SAM" id="Coils"/>
    </source>
</evidence>
<sequence>MKTIVKIKEFGITRLNNAEYTNFSTRVLILVEQAGTLEPDGGSALGIEAEVQEEYETLLGTMNDIVAQSRISDRTAELADVDKQRDDLVVYLFNSIRNKKSSPVAAEKSAATSLYNVLKPYVGCYRSPSQQETVQICGLLTDARKAENAPNVETLALTNILTELETANEEYASLTEQRTEERAASRLDESKTVRLRMDELYDYIATVAFVQSVAHPTDATATFVTNLNALIDEMNALYNQRIAQAKRKKPEPEV</sequence>
<reference evidence="2" key="1">
    <citation type="submission" date="2023-06" db="EMBL/GenBank/DDBJ databases">
        <authorList>
            <person name="Zeman M."/>
            <person name="Kubasova T."/>
            <person name="Jahodarova E."/>
            <person name="Nykrynova M."/>
            <person name="Rychlik I."/>
        </authorList>
    </citation>
    <scope>NUCLEOTIDE SEQUENCE</scope>
    <source>
        <strain evidence="2">84_SSukc20</strain>
    </source>
</reference>
<dbReference type="InterPro" id="IPR046228">
    <property type="entry name" value="DUF6261"/>
</dbReference>
<evidence type="ECO:0000313" key="2">
    <source>
        <dbReference type="EMBL" id="MDN0049201.1"/>
    </source>
</evidence>
<protein>
    <submittedName>
        <fullName evidence="2">DUF6261 family protein</fullName>
    </submittedName>
</protein>
<organism evidence="2 3">
    <name type="scientific">Bacteroides gallinaceum</name>
    <dbReference type="NCBI Taxonomy" id="1462571"/>
    <lineage>
        <taxon>Bacteria</taxon>
        <taxon>Pseudomonadati</taxon>
        <taxon>Bacteroidota</taxon>
        <taxon>Bacteroidia</taxon>
        <taxon>Bacteroidales</taxon>
        <taxon>Bacteroidaceae</taxon>
        <taxon>Bacteroides</taxon>
    </lineage>
</organism>
<name>A0ABT7X537_9BACE</name>
<reference evidence="2" key="2">
    <citation type="submission" date="2024-05" db="EMBL/GenBank/DDBJ databases">
        <title>Identification and characterization of horizontal gene transfer across gut microbiota members of farm animals based on homology search.</title>
        <authorList>
            <person name="Schwarzerova J."/>
            <person name="Nykrynova M."/>
            <person name="Jureckova K."/>
            <person name="Cejkova D."/>
            <person name="Rychlik I."/>
        </authorList>
    </citation>
    <scope>NUCLEOTIDE SEQUENCE</scope>
    <source>
        <strain evidence="2">84_SSukc20</strain>
    </source>
</reference>
<dbReference type="Pfam" id="PF19775">
    <property type="entry name" value="DUF6261"/>
    <property type="match status" value="1"/>
</dbReference>
<dbReference type="Proteomes" id="UP001167871">
    <property type="component" value="Unassembled WGS sequence"/>
</dbReference>
<proteinExistence type="predicted"/>